<dbReference type="Proteomes" id="UP001153076">
    <property type="component" value="Unassembled WGS sequence"/>
</dbReference>
<dbReference type="AlphaFoldDB" id="A0A9Q1JJL3"/>
<dbReference type="EMBL" id="JAKOGI010001459">
    <property type="protein sequence ID" value="KAJ8425509.1"/>
    <property type="molecule type" value="Genomic_DNA"/>
</dbReference>
<reference evidence="1" key="1">
    <citation type="submission" date="2022-04" db="EMBL/GenBank/DDBJ databases">
        <title>Carnegiea gigantea Genome sequencing and assembly v2.</title>
        <authorList>
            <person name="Copetti D."/>
            <person name="Sanderson M.J."/>
            <person name="Burquez A."/>
            <person name="Wojciechowski M.F."/>
        </authorList>
    </citation>
    <scope>NUCLEOTIDE SEQUENCE</scope>
    <source>
        <strain evidence="1">SGP5-SGP5p</strain>
        <tissue evidence="1">Aerial part</tissue>
    </source>
</reference>
<gene>
    <name evidence="1" type="ORF">Cgig2_024220</name>
</gene>
<sequence>MCQFLYDNQSSGIILLPLKLDKHWLIQVVGIIELGSYLFPPVSTCTSLDDHLLLYTSLWPQLLRRFPIWLNDELNQESFFPTFLQLDTFNSPAQALLQKMVCIILVVCPWRKHHYKDLRIVKKSYELVVCRKQTACDLLLCMSRVATRAYSLCPSEIWERNLQYGCSNGENYTGGILLRKPYSLFTINLEEVFSDKKHASLDAP</sequence>
<keyword evidence="2" id="KW-1185">Reference proteome</keyword>
<evidence type="ECO:0000313" key="2">
    <source>
        <dbReference type="Proteomes" id="UP001153076"/>
    </source>
</evidence>
<comment type="caution">
    <text evidence="1">The sequence shown here is derived from an EMBL/GenBank/DDBJ whole genome shotgun (WGS) entry which is preliminary data.</text>
</comment>
<accession>A0A9Q1JJL3</accession>
<protein>
    <submittedName>
        <fullName evidence="1">Uncharacterized protein</fullName>
    </submittedName>
</protein>
<name>A0A9Q1JJL3_9CARY</name>
<evidence type="ECO:0000313" key="1">
    <source>
        <dbReference type="EMBL" id="KAJ8425509.1"/>
    </source>
</evidence>
<proteinExistence type="predicted"/>
<organism evidence="1 2">
    <name type="scientific">Carnegiea gigantea</name>
    <dbReference type="NCBI Taxonomy" id="171969"/>
    <lineage>
        <taxon>Eukaryota</taxon>
        <taxon>Viridiplantae</taxon>
        <taxon>Streptophyta</taxon>
        <taxon>Embryophyta</taxon>
        <taxon>Tracheophyta</taxon>
        <taxon>Spermatophyta</taxon>
        <taxon>Magnoliopsida</taxon>
        <taxon>eudicotyledons</taxon>
        <taxon>Gunneridae</taxon>
        <taxon>Pentapetalae</taxon>
        <taxon>Caryophyllales</taxon>
        <taxon>Cactineae</taxon>
        <taxon>Cactaceae</taxon>
        <taxon>Cactoideae</taxon>
        <taxon>Echinocereeae</taxon>
        <taxon>Carnegiea</taxon>
    </lineage>
</organism>